<feature type="transmembrane region" description="Helical" evidence="7">
    <location>
        <begin position="163"/>
        <end position="183"/>
    </location>
</feature>
<feature type="domain" description="Histidine kinase" evidence="8">
    <location>
        <begin position="219"/>
        <end position="423"/>
    </location>
</feature>
<evidence type="ECO:0000259" key="8">
    <source>
        <dbReference type="PROSITE" id="PS50109"/>
    </source>
</evidence>
<dbReference type="InterPro" id="IPR003661">
    <property type="entry name" value="HisK_dim/P_dom"/>
</dbReference>
<dbReference type="SUPFAM" id="SSF47384">
    <property type="entry name" value="Homodimeric domain of signal transducing histidine kinase"/>
    <property type="match status" value="1"/>
</dbReference>
<dbReference type="Gene3D" id="1.10.287.130">
    <property type="match status" value="1"/>
</dbReference>
<dbReference type="SMART" id="SM00387">
    <property type="entry name" value="HATPase_c"/>
    <property type="match status" value="1"/>
</dbReference>
<evidence type="ECO:0000256" key="2">
    <source>
        <dbReference type="ARBA" id="ARBA00022679"/>
    </source>
</evidence>
<dbReference type="SMART" id="SM00388">
    <property type="entry name" value="HisKA"/>
    <property type="match status" value="1"/>
</dbReference>
<feature type="transmembrane region" description="Helical" evidence="7">
    <location>
        <begin position="20"/>
        <end position="45"/>
    </location>
</feature>
<dbReference type="InterPro" id="IPR003594">
    <property type="entry name" value="HATPase_dom"/>
</dbReference>
<accession>A0A081S4F2</accession>
<keyword evidence="7" id="KW-0472">Membrane</keyword>
<keyword evidence="7" id="KW-0812">Transmembrane</keyword>
<name>A0A081S4F2_9ARCH</name>
<dbReference type="InterPro" id="IPR036097">
    <property type="entry name" value="HisK_dim/P_sf"/>
</dbReference>
<keyword evidence="2 9" id="KW-0808">Transferase</keyword>
<organism evidence="9 10">
    <name type="scientific">Marine Group I thaumarchaeote SCGC AAA799-E16</name>
    <dbReference type="NCBI Taxonomy" id="1502292"/>
    <lineage>
        <taxon>Archaea</taxon>
        <taxon>Nitrososphaerota</taxon>
        <taxon>Marine Group I</taxon>
    </lineage>
</organism>
<gene>
    <name evidence="9" type="ORF">AAA799E16_01541</name>
</gene>
<dbReference type="CDD" id="cd00082">
    <property type="entry name" value="HisKA"/>
    <property type="match status" value="1"/>
</dbReference>
<evidence type="ECO:0000256" key="4">
    <source>
        <dbReference type="ARBA" id="ARBA00022777"/>
    </source>
</evidence>
<dbReference type="InterPro" id="IPR005467">
    <property type="entry name" value="His_kinase_dom"/>
</dbReference>
<feature type="transmembrane region" description="Helical" evidence="7">
    <location>
        <begin position="125"/>
        <end position="151"/>
    </location>
</feature>
<keyword evidence="5" id="KW-0067">ATP-binding</keyword>
<evidence type="ECO:0000313" key="9">
    <source>
        <dbReference type="EMBL" id="KER05805.1"/>
    </source>
</evidence>
<proteinExistence type="predicted"/>
<evidence type="ECO:0000256" key="3">
    <source>
        <dbReference type="ARBA" id="ARBA00022741"/>
    </source>
</evidence>
<keyword evidence="1" id="KW-0597">Phosphoprotein</keyword>
<keyword evidence="7" id="KW-1133">Transmembrane helix</keyword>
<keyword evidence="4" id="KW-0418">Kinase</keyword>
<dbReference type="PANTHER" id="PTHR43065">
    <property type="entry name" value="SENSOR HISTIDINE KINASE"/>
    <property type="match status" value="1"/>
</dbReference>
<dbReference type="GO" id="GO:0000155">
    <property type="term" value="F:phosphorelay sensor kinase activity"/>
    <property type="evidence" value="ECO:0007669"/>
    <property type="project" value="InterPro"/>
</dbReference>
<comment type="caution">
    <text evidence="9">The sequence shown here is derived from an EMBL/GenBank/DDBJ whole genome shotgun (WGS) entry which is preliminary data.</text>
</comment>
<dbReference type="PANTHER" id="PTHR43065:SF10">
    <property type="entry name" value="PEROXIDE STRESS-ACTIVATED HISTIDINE KINASE MAK3"/>
    <property type="match status" value="1"/>
</dbReference>
<keyword evidence="3" id="KW-0547">Nucleotide-binding</keyword>
<reference evidence="9 10" key="1">
    <citation type="submission" date="2014-06" db="EMBL/GenBank/DDBJ databases">
        <authorList>
            <person name="Ngugi D.K."/>
            <person name="Blom J."/>
            <person name="Alam I."/>
            <person name="Rashid M."/>
            <person name="Ba Alawi W."/>
            <person name="Zhang G."/>
            <person name="Hikmawan T."/>
            <person name="Guan Y."/>
            <person name="Antunes A."/>
            <person name="Siam R."/>
            <person name="Eldorry H."/>
            <person name="Bajic V."/>
            <person name="Stingl U."/>
        </authorList>
    </citation>
    <scope>NUCLEOTIDE SEQUENCE [LARGE SCALE GENOMIC DNA]</scope>
    <source>
        <strain evidence="9">SCGC AAA799-E16</strain>
    </source>
</reference>
<sequence>MIPTIIATYNVGIDDTPFEIIVALLYPIVDSVLLTAAIIAILFSVWNKRNFFWIMILIGIMILITADTVFLFLIIDDTYTDGHPVDVLWVSAYTIWAFMMYYIINNSNQNSTEKKEPKKYKMERLDRFGIIIALILINVTIGIILISLNYFAENNSSENIIPYFSWFLITIVIMFSSIILFLNSKLNKTLLSRTVKLEELSQELIKSERFSAIGELSGRLAHDLRNPLSVIKMSVDLLRSQSEDKKISDPDVLKRIRMIDESIARISHQVDDVLGYVRNSPLKLSNLSVHKLIKSSIEKINVPENVEISISDKDANINCDPVKIDAVFINLISNAIQSILDGGGKISINISENTDNVKIECSDTRDGIPEDVIDKIFEPLFTTKQKGTGLGLAICRQIVEQHDGKIYAKNNPTTFIIEIPNNPKTN</sequence>
<dbReference type="InterPro" id="IPR004358">
    <property type="entry name" value="Sig_transdc_His_kin-like_C"/>
</dbReference>
<feature type="transmembrane region" description="Helical" evidence="7">
    <location>
        <begin position="52"/>
        <end position="75"/>
    </location>
</feature>
<evidence type="ECO:0000256" key="1">
    <source>
        <dbReference type="ARBA" id="ARBA00022553"/>
    </source>
</evidence>
<evidence type="ECO:0000256" key="6">
    <source>
        <dbReference type="ARBA" id="ARBA00023012"/>
    </source>
</evidence>
<dbReference type="Pfam" id="PF02518">
    <property type="entry name" value="HATPase_c"/>
    <property type="match status" value="1"/>
</dbReference>
<dbReference type="EMBL" id="JNVL01000027">
    <property type="protein sequence ID" value="KER05805.1"/>
    <property type="molecule type" value="Genomic_DNA"/>
</dbReference>
<dbReference type="EC" id="2.7.13.3" evidence="9"/>
<dbReference type="PATRIC" id="fig|1502292.3.peg.1430"/>
<dbReference type="InterPro" id="IPR036890">
    <property type="entry name" value="HATPase_C_sf"/>
</dbReference>
<evidence type="ECO:0000256" key="7">
    <source>
        <dbReference type="SAM" id="Phobius"/>
    </source>
</evidence>
<dbReference type="Proteomes" id="UP000028027">
    <property type="component" value="Unassembled WGS sequence"/>
</dbReference>
<keyword evidence="10" id="KW-1185">Reference proteome</keyword>
<evidence type="ECO:0000313" key="10">
    <source>
        <dbReference type="Proteomes" id="UP000028027"/>
    </source>
</evidence>
<dbReference type="AlphaFoldDB" id="A0A081S4F2"/>
<dbReference type="GO" id="GO:0005524">
    <property type="term" value="F:ATP binding"/>
    <property type="evidence" value="ECO:0007669"/>
    <property type="project" value="UniProtKB-KW"/>
</dbReference>
<feature type="transmembrane region" description="Helical" evidence="7">
    <location>
        <begin position="87"/>
        <end position="104"/>
    </location>
</feature>
<dbReference type="PRINTS" id="PR00344">
    <property type="entry name" value="BCTRLSENSOR"/>
</dbReference>
<evidence type="ECO:0000256" key="5">
    <source>
        <dbReference type="ARBA" id="ARBA00022840"/>
    </source>
</evidence>
<dbReference type="Gene3D" id="3.30.565.10">
    <property type="entry name" value="Histidine kinase-like ATPase, C-terminal domain"/>
    <property type="match status" value="1"/>
</dbReference>
<dbReference type="SUPFAM" id="SSF55874">
    <property type="entry name" value="ATPase domain of HSP90 chaperone/DNA topoisomerase II/histidine kinase"/>
    <property type="match status" value="1"/>
</dbReference>
<keyword evidence="6" id="KW-0902">Two-component regulatory system</keyword>
<protein>
    <submittedName>
        <fullName evidence="9">Sensor protein ZraS</fullName>
        <ecNumber evidence="9">2.7.13.3</ecNumber>
    </submittedName>
</protein>
<dbReference type="Pfam" id="PF00512">
    <property type="entry name" value="HisKA"/>
    <property type="match status" value="1"/>
</dbReference>
<dbReference type="PROSITE" id="PS50109">
    <property type="entry name" value="HIS_KIN"/>
    <property type="match status" value="1"/>
</dbReference>